<proteinExistence type="predicted"/>
<sequence length="177" mass="20386">MTLTLETALHAIDEYGKIFNIVDDAEPLSAYSVTREQAIESNKLRYQFTPCIVVTTAREALEAAWELAHVPEDGIIPANSMHLRRNREDGRLFMSRAGTDMEATNSHSERRLIDLPTPKPEPWEQSRYCYADGLFLERREDEHGTFWRTVEEIPDTYDHAELAEHNPRPVTIEGEDE</sequence>
<protein>
    <submittedName>
        <fullName evidence="1">Uncharacterized protein</fullName>
    </submittedName>
</protein>
<accession>A0ABX6A448</accession>
<keyword evidence="2" id="KW-1185">Reference proteome</keyword>
<reference evidence="1 2" key="1">
    <citation type="submission" date="2019-09" db="EMBL/GenBank/DDBJ databases">
        <title>FDA dAtabase for Regulatory Grade micrObial Sequences (FDA-ARGOS): Supporting development and validation of Infectious Disease Dx tests.</title>
        <authorList>
            <person name="Sciortino C."/>
            <person name="Tallon L."/>
            <person name="Sadzewicz L."/>
            <person name="Vavikolanu K."/>
            <person name="Mehta A."/>
            <person name="Aluvathingal J."/>
            <person name="Nadendla S."/>
            <person name="Nandy P."/>
            <person name="Geyer C."/>
            <person name="Yan Y."/>
            <person name="Sichtig H."/>
        </authorList>
    </citation>
    <scope>NUCLEOTIDE SEQUENCE [LARGE SCALE GENOMIC DNA]</scope>
    <source>
        <strain evidence="1 2">FDAARGOS_640</strain>
    </source>
</reference>
<name>A0ABX6A448_9MICO</name>
<dbReference type="Proteomes" id="UP000323865">
    <property type="component" value="Chromosome"/>
</dbReference>
<gene>
    <name evidence="1" type="ORF">FOB48_04540</name>
</gene>
<dbReference type="EMBL" id="CP044108">
    <property type="protein sequence ID" value="QEU11632.1"/>
    <property type="molecule type" value="Genomic_DNA"/>
</dbReference>
<evidence type="ECO:0000313" key="1">
    <source>
        <dbReference type="EMBL" id="QEU11632.1"/>
    </source>
</evidence>
<dbReference type="RefSeq" id="WP_150333019.1">
    <property type="nucleotide sequence ID" value="NZ_CP044108.1"/>
</dbReference>
<evidence type="ECO:0000313" key="2">
    <source>
        <dbReference type="Proteomes" id="UP000323865"/>
    </source>
</evidence>
<organism evidence="1 2">
    <name type="scientific">Dermabacter vaginalis</name>
    <dbReference type="NCBI Taxonomy" id="1630135"/>
    <lineage>
        <taxon>Bacteria</taxon>
        <taxon>Bacillati</taxon>
        <taxon>Actinomycetota</taxon>
        <taxon>Actinomycetes</taxon>
        <taxon>Micrococcales</taxon>
        <taxon>Dermabacteraceae</taxon>
        <taxon>Dermabacter</taxon>
    </lineage>
</organism>